<evidence type="ECO:0000313" key="2">
    <source>
        <dbReference type="EMBL" id="NBI07163.1"/>
    </source>
</evidence>
<dbReference type="Proteomes" id="UP000467132">
    <property type="component" value="Unassembled WGS sequence"/>
</dbReference>
<accession>A0A845R3R7</accession>
<comment type="caution">
    <text evidence="2">The sequence shown here is derived from an EMBL/GenBank/DDBJ whole genome shotgun (WGS) entry which is preliminary data.</text>
</comment>
<evidence type="ECO:0000256" key="1">
    <source>
        <dbReference type="SAM" id="MobiDB-lite"/>
    </source>
</evidence>
<dbReference type="AlphaFoldDB" id="A0A845R3R7"/>
<organism evidence="2 3">
    <name type="scientific">Senegalia massiliensis</name>
    <dbReference type="NCBI Taxonomy" id="1720316"/>
    <lineage>
        <taxon>Bacteria</taxon>
        <taxon>Bacillati</taxon>
        <taxon>Bacillota</taxon>
        <taxon>Clostridia</taxon>
        <taxon>Eubacteriales</taxon>
        <taxon>Clostridiaceae</taxon>
        <taxon>Senegalia</taxon>
    </lineage>
</organism>
<dbReference type="RefSeq" id="WP_160197625.1">
    <property type="nucleotide sequence ID" value="NZ_QXXA01000010.1"/>
</dbReference>
<gene>
    <name evidence="2" type="ORF">D3Z33_09895</name>
</gene>
<name>A0A845R3R7_9CLOT</name>
<sequence>MTNKLKYISTESYYEGIIVEVTDAAVIIDFKGRLGQLKVPRRMVISNDELEVGHQVGFMMTYPEVISKEIDETYTESAKRQMEARRKADERNKNK</sequence>
<dbReference type="NCBIfam" id="NF041553">
    <property type="entry name" value="CBO2463_dom"/>
    <property type="match status" value="1"/>
</dbReference>
<feature type="region of interest" description="Disordered" evidence="1">
    <location>
        <begin position="76"/>
        <end position="95"/>
    </location>
</feature>
<dbReference type="EMBL" id="QXXA01000010">
    <property type="protein sequence ID" value="NBI07163.1"/>
    <property type="molecule type" value="Genomic_DNA"/>
</dbReference>
<dbReference type="InterPro" id="IPR048108">
    <property type="entry name" value="CBO2463_dom"/>
</dbReference>
<protein>
    <submittedName>
        <fullName evidence="2">Uncharacterized protein</fullName>
    </submittedName>
</protein>
<keyword evidence="3" id="KW-1185">Reference proteome</keyword>
<reference evidence="2 3" key="1">
    <citation type="submission" date="2018-08" db="EMBL/GenBank/DDBJ databases">
        <title>Murine metabolic-syndrome-specific gut microbial biobank.</title>
        <authorList>
            <person name="Liu C."/>
        </authorList>
    </citation>
    <scope>NUCLEOTIDE SEQUENCE [LARGE SCALE GENOMIC DNA]</scope>
    <source>
        <strain evidence="2 3">583</strain>
    </source>
</reference>
<evidence type="ECO:0000313" key="3">
    <source>
        <dbReference type="Proteomes" id="UP000467132"/>
    </source>
</evidence>
<dbReference type="OrthoDB" id="3233899at2"/>
<proteinExistence type="predicted"/>